<dbReference type="GeneID" id="36320560"/>
<evidence type="ECO:0008006" key="3">
    <source>
        <dbReference type="Google" id="ProtNLM"/>
    </source>
</evidence>
<dbReference type="VEuPathDB" id="MicrosporidiaDB:AAJ76_4200033913"/>
<gene>
    <name evidence="1" type="ORF">AAJ76_4200033913</name>
</gene>
<dbReference type="Gene3D" id="3.30.160.20">
    <property type="match status" value="1"/>
</dbReference>
<protein>
    <recommendedName>
        <fullName evidence="3">DRBM domain-containing protein</fullName>
    </recommendedName>
</protein>
<keyword evidence="2" id="KW-1185">Reference proteome</keyword>
<dbReference type="EMBL" id="JPQZ01000042">
    <property type="protein sequence ID" value="KKO74862.1"/>
    <property type="molecule type" value="Genomic_DNA"/>
</dbReference>
<dbReference type="RefSeq" id="XP_024330604.1">
    <property type="nucleotide sequence ID" value="XM_024475613.1"/>
</dbReference>
<comment type="caution">
    <text evidence="1">The sequence shown here is derived from an EMBL/GenBank/DDBJ whole genome shotgun (WGS) entry which is preliminary data.</text>
</comment>
<reference evidence="1 2" key="1">
    <citation type="journal article" date="2015" name="Environ. Microbiol.">
        <title>Genome analyses suggest the presence of polyploidy and recent human-driven expansions in eight global populations of the honeybee pathogen Nosema ceranae.</title>
        <authorList>
            <person name="Pelin A."/>
            <person name="Selman M."/>
            <person name="Aris-Brosou S."/>
            <person name="Farinelli L."/>
            <person name="Corradi N."/>
        </authorList>
    </citation>
    <scope>NUCLEOTIDE SEQUENCE [LARGE SCALE GENOMIC DNA]</scope>
    <source>
        <strain evidence="1 2">PA08 1199</strain>
    </source>
</reference>
<accession>A0A0F9YQM1</accession>
<dbReference type="VEuPathDB" id="MicrosporidiaDB:NCER_101038"/>
<name>A0A0F9YQM1_9MICR</name>
<proteinExistence type="predicted"/>
<dbReference type="OrthoDB" id="2196367at2759"/>
<dbReference type="AlphaFoldDB" id="A0A0F9YQM1"/>
<sequence length="253" mass="29668">MDKFNKVVKKYSLYFPHLPLPRIIESDKTFIVSIFNIELQIYSYAELDCLIDQVVSEIIKLHKNRQQIENNKPAKKASVEKSTKLISTYNNTQSNTKSNGKSARGKMRMKNIQNNRYIPSFCEDTNENKNNILTEPKELFSEKISNYCSTKNIAFPEYVFEKSNGVYFCKAFFMNEKFESRYAYDMKAAKEDACRLIISYINYLDSENIINKRKRSISEDEPTNTSVSNTNFSEIFKYSENEDFFDVGNFFTF</sequence>
<evidence type="ECO:0000313" key="2">
    <source>
        <dbReference type="Proteomes" id="UP000034350"/>
    </source>
</evidence>
<dbReference type="SUPFAM" id="SSF54768">
    <property type="entry name" value="dsRNA-binding domain-like"/>
    <property type="match status" value="1"/>
</dbReference>
<dbReference type="VEuPathDB" id="MicrosporidiaDB:G9O61_00g018500"/>
<organism evidence="1 2">
    <name type="scientific">Vairimorpha ceranae</name>
    <dbReference type="NCBI Taxonomy" id="40302"/>
    <lineage>
        <taxon>Eukaryota</taxon>
        <taxon>Fungi</taxon>
        <taxon>Fungi incertae sedis</taxon>
        <taxon>Microsporidia</taxon>
        <taxon>Nosematidae</taxon>
        <taxon>Vairimorpha</taxon>
    </lineage>
</organism>
<evidence type="ECO:0000313" key="1">
    <source>
        <dbReference type="EMBL" id="KKO74862.1"/>
    </source>
</evidence>
<dbReference type="Proteomes" id="UP000034350">
    <property type="component" value="Unassembled WGS sequence"/>
</dbReference>